<gene>
    <name evidence="1" type="ORF">CCR94_22025</name>
</gene>
<sequence length="105" mass="11216">MKDRLDFDKINAAALANLPAILNRLLPGSKTIGRDVVALNPTRGDKRPGSFRINRYNCKWADFATGDKGGDPVSLVAYLAGVSQGEAARLLAQMLGLDTGGHRHG</sequence>
<dbReference type="Gene3D" id="3.90.580.10">
    <property type="entry name" value="Zinc finger, CHC2-type domain"/>
    <property type="match status" value="1"/>
</dbReference>
<name>A0A2S6MW94_9HYPH</name>
<comment type="caution">
    <text evidence="1">The sequence shown here is derived from an EMBL/GenBank/DDBJ whole genome shotgun (WGS) entry which is preliminary data.</text>
</comment>
<protein>
    <recommendedName>
        <fullName evidence="3">Zinc finger CHC2-type domain-containing protein</fullName>
    </recommendedName>
</protein>
<dbReference type="OrthoDB" id="9811157at2"/>
<dbReference type="InterPro" id="IPR036977">
    <property type="entry name" value="DNA_primase_Znf_CHC2"/>
</dbReference>
<reference evidence="1 2" key="1">
    <citation type="journal article" date="2018" name="Arch. Microbiol.">
        <title>New insights into the metabolic potential of the phototrophic purple bacterium Rhodopila globiformis DSM 161(T) from its draft genome sequence and evidence for a vanadium-dependent nitrogenase.</title>
        <authorList>
            <person name="Imhoff J.F."/>
            <person name="Rahn T."/>
            <person name="Kunzel S."/>
            <person name="Neulinger S.C."/>
        </authorList>
    </citation>
    <scope>NUCLEOTIDE SEQUENCE [LARGE SCALE GENOMIC DNA]</scope>
    <source>
        <strain evidence="1 2">DSM 16996</strain>
    </source>
</reference>
<dbReference type="EMBL" id="NHSJ01000133">
    <property type="protein sequence ID" value="PPQ26645.1"/>
    <property type="molecule type" value="Genomic_DNA"/>
</dbReference>
<dbReference type="GO" id="GO:0006260">
    <property type="term" value="P:DNA replication"/>
    <property type="evidence" value="ECO:0007669"/>
    <property type="project" value="InterPro"/>
</dbReference>
<dbReference type="GO" id="GO:0008270">
    <property type="term" value="F:zinc ion binding"/>
    <property type="evidence" value="ECO:0007669"/>
    <property type="project" value="InterPro"/>
</dbReference>
<evidence type="ECO:0000313" key="2">
    <source>
        <dbReference type="Proteomes" id="UP000239089"/>
    </source>
</evidence>
<dbReference type="AlphaFoldDB" id="A0A2S6MW94"/>
<evidence type="ECO:0000313" key="1">
    <source>
        <dbReference type="EMBL" id="PPQ26645.1"/>
    </source>
</evidence>
<dbReference type="RefSeq" id="WP_104510431.1">
    <property type="nucleotide sequence ID" value="NZ_JACIGC010000001.1"/>
</dbReference>
<dbReference type="SUPFAM" id="SSF57783">
    <property type="entry name" value="Zinc beta-ribbon"/>
    <property type="match status" value="1"/>
</dbReference>
<dbReference type="GO" id="GO:0003677">
    <property type="term" value="F:DNA binding"/>
    <property type="evidence" value="ECO:0007669"/>
    <property type="project" value="InterPro"/>
</dbReference>
<dbReference type="Proteomes" id="UP000239089">
    <property type="component" value="Unassembled WGS sequence"/>
</dbReference>
<accession>A0A2S6MW94</accession>
<organism evidence="1 2">
    <name type="scientific">Rhodoblastus sphagnicola</name>
    <dbReference type="NCBI Taxonomy" id="333368"/>
    <lineage>
        <taxon>Bacteria</taxon>
        <taxon>Pseudomonadati</taxon>
        <taxon>Pseudomonadota</taxon>
        <taxon>Alphaproteobacteria</taxon>
        <taxon>Hyphomicrobiales</taxon>
        <taxon>Rhodoblastaceae</taxon>
        <taxon>Rhodoblastus</taxon>
    </lineage>
</organism>
<keyword evidence="2" id="KW-1185">Reference proteome</keyword>
<proteinExistence type="predicted"/>
<evidence type="ECO:0008006" key="3">
    <source>
        <dbReference type="Google" id="ProtNLM"/>
    </source>
</evidence>